<dbReference type="AlphaFoldDB" id="A0A6G9CME3"/>
<proteinExistence type="predicted"/>
<evidence type="ECO:0000313" key="2">
    <source>
        <dbReference type="Proteomes" id="UP000502345"/>
    </source>
</evidence>
<gene>
    <name evidence="1" type="ORF">G9444_0785</name>
</gene>
<dbReference type="Proteomes" id="UP000502345">
    <property type="component" value="Chromosome"/>
</dbReference>
<sequence>MTTPDLTVIGSQYRVPHWIEKLSAFDLSVTPPGEVTGIAAAVHLATVAQLPERFMVVWVRPSPFEDASTDAHLRIGRRDPQEVSAAFHALDHGLRVVGVVGEVTSSPRETAAELRQLLATAQVPAA</sequence>
<dbReference type="EMBL" id="CP050124">
    <property type="protein sequence ID" value="QIP38029.1"/>
    <property type="molecule type" value="Genomic_DNA"/>
</dbReference>
<reference evidence="1 2" key="1">
    <citation type="submission" date="2020-03" db="EMBL/GenBank/DDBJ databases">
        <title>Screen low temperature-resistant strains for efficient degradation of petroleum hydrocarbons under the low temperature.</title>
        <authorList>
            <person name="Wang Y."/>
            <person name="Chen J."/>
        </authorList>
    </citation>
    <scope>NUCLEOTIDE SEQUENCE [LARGE SCALE GENOMIC DNA]</scope>
    <source>
        <strain evidence="1 2">KB1</strain>
    </source>
</reference>
<protein>
    <submittedName>
        <fullName evidence="1">Uncharacterized protein</fullName>
    </submittedName>
</protein>
<evidence type="ECO:0000313" key="1">
    <source>
        <dbReference type="EMBL" id="QIP38029.1"/>
    </source>
</evidence>
<dbReference type="RefSeq" id="WP_166501792.1">
    <property type="nucleotide sequence ID" value="NZ_CP050124.1"/>
</dbReference>
<organism evidence="1 2">
    <name type="scientific">Rhodococcus erythropolis</name>
    <name type="common">Arthrobacter picolinophilus</name>
    <dbReference type="NCBI Taxonomy" id="1833"/>
    <lineage>
        <taxon>Bacteria</taxon>
        <taxon>Bacillati</taxon>
        <taxon>Actinomycetota</taxon>
        <taxon>Actinomycetes</taxon>
        <taxon>Mycobacteriales</taxon>
        <taxon>Nocardiaceae</taxon>
        <taxon>Rhodococcus</taxon>
        <taxon>Rhodococcus erythropolis group</taxon>
    </lineage>
</organism>
<accession>A0A6G9CME3</accession>
<name>A0A6G9CME3_RHOER</name>